<name>A0A815K811_9BILA</name>
<comment type="caution">
    <text evidence="1">The sequence shown here is derived from an EMBL/GenBank/DDBJ whole genome shotgun (WGS) entry which is preliminary data.</text>
</comment>
<accession>A0A815K811</accession>
<dbReference type="OrthoDB" id="9970728at2759"/>
<dbReference type="Proteomes" id="UP000663891">
    <property type="component" value="Unassembled WGS sequence"/>
</dbReference>
<sequence length="359" mass="39905">MATLTPTPSKSITVNTIMDEKFAEVHTGDEINVRLEDNGRIFESLKFGACACAIGIHSYSSGTHSIRIKVHWGIPILGIRSRNIPPVSYEELRGSYGADPSTYGFGKDAGRVFNGRMKLRQGKDMRIDRTDIVFTLIINCDEHRLSLIDEGNGERDEVEVDILSLNQIELQRKNMATPTPTPSKSITVNTVMDEKFAEIHTSDEINVRVEDNGRTFTNLKFGACACAVGIHSYSSGTHSIRIKVHRGIAILGIRSRNIPPVAYDYLRGNYGGDPSTYGFETGLGRVFSGQLDRRELLEIRIGRSDIVFTLIINCDEHRLSLIDEGNGERDEVEVDASCAPFPWCLFIVLPQTTTRVALI</sequence>
<organism evidence="1 2">
    <name type="scientific">Adineta steineri</name>
    <dbReference type="NCBI Taxonomy" id="433720"/>
    <lineage>
        <taxon>Eukaryota</taxon>
        <taxon>Metazoa</taxon>
        <taxon>Spiralia</taxon>
        <taxon>Gnathifera</taxon>
        <taxon>Rotifera</taxon>
        <taxon>Eurotatoria</taxon>
        <taxon>Bdelloidea</taxon>
        <taxon>Adinetida</taxon>
        <taxon>Adinetidae</taxon>
        <taxon>Adineta</taxon>
    </lineage>
</organism>
<dbReference type="EMBL" id="CAJNON010000828">
    <property type="protein sequence ID" value="CAF1387611.1"/>
    <property type="molecule type" value="Genomic_DNA"/>
</dbReference>
<proteinExistence type="predicted"/>
<evidence type="ECO:0000313" key="1">
    <source>
        <dbReference type="EMBL" id="CAF1387611.1"/>
    </source>
</evidence>
<reference evidence="1" key="1">
    <citation type="submission" date="2021-02" db="EMBL/GenBank/DDBJ databases">
        <authorList>
            <person name="Nowell W R."/>
        </authorList>
    </citation>
    <scope>NUCLEOTIDE SEQUENCE</scope>
</reference>
<dbReference type="AlphaFoldDB" id="A0A815K811"/>
<protein>
    <submittedName>
        <fullName evidence="1">Uncharacterized protein</fullName>
    </submittedName>
</protein>
<gene>
    <name evidence="1" type="ORF">VCS650_LOCUS35762</name>
</gene>
<evidence type="ECO:0000313" key="2">
    <source>
        <dbReference type="Proteomes" id="UP000663891"/>
    </source>
</evidence>